<feature type="compositionally biased region" description="Basic and acidic residues" evidence="1">
    <location>
        <begin position="14"/>
        <end position="26"/>
    </location>
</feature>
<evidence type="ECO:0000313" key="2">
    <source>
        <dbReference type="EMBL" id="KAK4497595.1"/>
    </source>
</evidence>
<dbReference type="EMBL" id="JAXOVC010000008">
    <property type="protein sequence ID" value="KAK4497595.1"/>
    <property type="molecule type" value="Genomic_DNA"/>
</dbReference>
<proteinExistence type="predicted"/>
<evidence type="ECO:0000256" key="1">
    <source>
        <dbReference type="SAM" id="MobiDB-lite"/>
    </source>
</evidence>
<feature type="compositionally biased region" description="Pro residues" evidence="1">
    <location>
        <begin position="53"/>
        <end position="64"/>
    </location>
</feature>
<dbReference type="Proteomes" id="UP001305779">
    <property type="component" value="Unassembled WGS sequence"/>
</dbReference>
<feature type="region of interest" description="Disordered" evidence="1">
    <location>
        <begin position="80"/>
        <end position="117"/>
    </location>
</feature>
<organism evidence="2 3">
    <name type="scientific">Zasmidium cellare</name>
    <name type="common">Wine cellar mold</name>
    <name type="synonym">Racodium cellare</name>
    <dbReference type="NCBI Taxonomy" id="395010"/>
    <lineage>
        <taxon>Eukaryota</taxon>
        <taxon>Fungi</taxon>
        <taxon>Dikarya</taxon>
        <taxon>Ascomycota</taxon>
        <taxon>Pezizomycotina</taxon>
        <taxon>Dothideomycetes</taxon>
        <taxon>Dothideomycetidae</taxon>
        <taxon>Mycosphaerellales</taxon>
        <taxon>Mycosphaerellaceae</taxon>
        <taxon>Zasmidium</taxon>
    </lineage>
</organism>
<sequence length="307" mass="34377">MAPAAKRQKIMHAKPRDEQTRTHTFDTDISQLPLPPRSVATNPNKAIASSLLPQPPSEEQPPPRSGLHAFQSRTLATLPKAPHTPLSTEELYQTSTPQETLLASPSHRSSANRNKDPLPALVESLNNVAMQQRRGRFFLAPPPNTFGAAGSGFGKRDLEGRTWRDKIRILFDPDFDWTPLDNNTNDAFQLNANVEFEPPRPDASLMSIDFAASEQHFIKEIPLRYVILSSRGRWYGLQTKDIPPGLCKRSTSNVKMKKVFFEGPSKDETEHNGAFQIMEKFEARSKEDLFARIRVAASEGTVEMFSG</sequence>
<accession>A0ABR0E896</accession>
<keyword evidence="3" id="KW-1185">Reference proteome</keyword>
<evidence type="ECO:0000313" key="3">
    <source>
        <dbReference type="Proteomes" id="UP001305779"/>
    </source>
</evidence>
<feature type="compositionally biased region" description="Basic residues" evidence="1">
    <location>
        <begin position="1"/>
        <end position="13"/>
    </location>
</feature>
<gene>
    <name evidence="2" type="ORF">PRZ48_010248</name>
</gene>
<feature type="region of interest" description="Disordered" evidence="1">
    <location>
        <begin position="1"/>
        <end position="67"/>
    </location>
</feature>
<name>A0ABR0E896_ZASCE</name>
<comment type="caution">
    <text evidence="2">The sequence shown here is derived from an EMBL/GenBank/DDBJ whole genome shotgun (WGS) entry which is preliminary data.</text>
</comment>
<protein>
    <submittedName>
        <fullName evidence="2">Uncharacterized protein</fullName>
    </submittedName>
</protein>
<feature type="compositionally biased region" description="Polar residues" evidence="1">
    <location>
        <begin position="85"/>
        <end position="112"/>
    </location>
</feature>
<reference evidence="2 3" key="1">
    <citation type="journal article" date="2023" name="G3 (Bethesda)">
        <title>A chromosome-level genome assembly of Zasmidium syzygii isolated from banana leaves.</title>
        <authorList>
            <person name="van Westerhoven A.C."/>
            <person name="Mehrabi R."/>
            <person name="Talebi R."/>
            <person name="Steentjes M.B.F."/>
            <person name="Corcolon B."/>
            <person name="Chong P.A."/>
            <person name="Kema G.H.J."/>
            <person name="Seidl M.F."/>
        </authorList>
    </citation>
    <scope>NUCLEOTIDE SEQUENCE [LARGE SCALE GENOMIC DNA]</scope>
    <source>
        <strain evidence="2 3">P124</strain>
    </source>
</reference>